<evidence type="ECO:0000313" key="4">
    <source>
        <dbReference type="EMBL" id="UUX59251.1"/>
    </source>
</evidence>
<reference evidence="3 5" key="1">
    <citation type="submission" date="2019-07" db="EMBL/GenBank/DDBJ databases">
        <title>Complete Genome Sequence of drought tolerant Plant Growth-Promoting Rhizobacterium Glutamicibacter halophytocola DR408.</title>
        <authorList>
            <person name="Nishu S.D."/>
            <person name="Lee T.K."/>
        </authorList>
    </citation>
    <scope>NUCLEOTIDE SEQUENCE [LARGE SCALE GENOMIC DNA]</scope>
    <source>
        <strain evidence="3 5">DR408</strain>
    </source>
</reference>
<dbReference type="Gene3D" id="2.40.30.130">
    <property type="match status" value="1"/>
</dbReference>
<dbReference type="PANTHER" id="PTHR43462:SF2">
    <property type="entry name" value="THREONYL AND ALANYL TRNA SYNTHETASE SECOND ADDITIONAL DOMAIN-CONTAINING PROTEIN"/>
    <property type="match status" value="1"/>
</dbReference>
<dbReference type="SUPFAM" id="SSF55186">
    <property type="entry name" value="ThrRS/AlaRS common domain"/>
    <property type="match status" value="1"/>
</dbReference>
<dbReference type="SUPFAM" id="SSF50447">
    <property type="entry name" value="Translation proteins"/>
    <property type="match status" value="1"/>
</dbReference>
<reference evidence="4" key="2">
    <citation type="journal article" date="2022" name="Pest Manag. Sci.">
        <title>Glutamicibacter halophytocola-mediated host fitness of potato tuber moth on Solanaceae crops.</title>
        <authorList>
            <person name="Wang W."/>
            <person name="Xiao G."/>
            <person name="Du G."/>
            <person name="Chang L."/>
            <person name="Yang Y."/>
            <person name="Ye J."/>
            <person name="Chen B."/>
        </authorList>
    </citation>
    <scope>NUCLEOTIDE SEQUENCE</scope>
    <source>
        <strain evidence="4">S2</strain>
    </source>
</reference>
<dbReference type="InterPro" id="IPR051335">
    <property type="entry name" value="Alanyl-tRNA_Editing_Enzymes"/>
</dbReference>
<dbReference type="GO" id="GO:0004812">
    <property type="term" value="F:aminoacyl-tRNA ligase activity"/>
    <property type="evidence" value="ECO:0007669"/>
    <property type="project" value="InterPro"/>
</dbReference>
<dbReference type="Pfam" id="PF07973">
    <property type="entry name" value="tRNA_SAD"/>
    <property type="match status" value="1"/>
</dbReference>
<dbReference type="AlphaFoldDB" id="A0A5B8IQC2"/>
<evidence type="ECO:0000259" key="2">
    <source>
        <dbReference type="Pfam" id="PF07973"/>
    </source>
</evidence>
<dbReference type="OrthoDB" id="9812949at2"/>
<dbReference type="PANTHER" id="PTHR43462">
    <property type="entry name" value="ALANYL-TRNA EDITING PROTEIN"/>
    <property type="match status" value="1"/>
</dbReference>
<dbReference type="KEGG" id="gar:AOZ07_00920"/>
<dbReference type="EMBL" id="CP042260">
    <property type="protein sequence ID" value="QDY67081.1"/>
    <property type="molecule type" value="Genomic_DNA"/>
</dbReference>
<dbReference type="InterPro" id="IPR018163">
    <property type="entry name" value="Thr/Ala-tRNA-synth_IIc_edit"/>
</dbReference>
<dbReference type="Proteomes" id="UP001060018">
    <property type="component" value="Chromosome"/>
</dbReference>
<protein>
    <recommendedName>
        <fullName evidence="2">Threonyl/alanyl tRNA synthetase SAD domain-containing protein</fullName>
    </recommendedName>
</protein>
<dbReference type="EMBL" id="CP102487">
    <property type="protein sequence ID" value="UUX59251.1"/>
    <property type="molecule type" value="Genomic_DNA"/>
</dbReference>
<dbReference type="GO" id="GO:0043039">
    <property type="term" value="P:tRNA aminoacylation"/>
    <property type="evidence" value="ECO:0007669"/>
    <property type="project" value="InterPro"/>
</dbReference>
<comment type="cofactor">
    <cofactor evidence="1">
        <name>Zn(2+)</name>
        <dbReference type="ChEBI" id="CHEBI:29105"/>
    </cofactor>
</comment>
<keyword evidence="5" id="KW-1185">Reference proteome</keyword>
<sequence>MSGNTIDQINLYLQDTYVFSTTATVIATGDDEEGRWVAVSPNIFHPRGGGQPEDSGTVDGQQVTVQRNKDGLVILRGAEAKNAGAVVHTAIDRELRLKHAALHTAGHVLGFAGEQRGWQHRGHSHFPGQARLDFDPDSIDMPLADEAQRAAARQWLQQRVDQLVAQGGAISSAMDAAGHRTVTIAGINAEPCGGTHVGNVDQLSGFTILEAKVKRGACKVRYEASHGG</sequence>
<dbReference type="GO" id="GO:0005524">
    <property type="term" value="F:ATP binding"/>
    <property type="evidence" value="ECO:0007669"/>
    <property type="project" value="InterPro"/>
</dbReference>
<evidence type="ECO:0000313" key="5">
    <source>
        <dbReference type="Proteomes" id="UP000320717"/>
    </source>
</evidence>
<evidence type="ECO:0000256" key="1">
    <source>
        <dbReference type="ARBA" id="ARBA00001947"/>
    </source>
</evidence>
<proteinExistence type="predicted"/>
<dbReference type="InterPro" id="IPR009000">
    <property type="entry name" value="Transl_B-barrel_sf"/>
</dbReference>
<accession>A0A5B8IQC2</accession>
<evidence type="ECO:0000313" key="3">
    <source>
        <dbReference type="EMBL" id="QDY67081.1"/>
    </source>
</evidence>
<name>A0A5B8IQC2_9MICC</name>
<feature type="domain" description="Threonyl/alanyl tRNA synthetase SAD" evidence="2">
    <location>
        <begin position="180"/>
        <end position="212"/>
    </location>
</feature>
<gene>
    <name evidence="3" type="ORF">FQA45_12570</name>
    <name evidence="4" type="ORF">NUH22_00980</name>
</gene>
<dbReference type="RefSeq" id="WP_060700284.1">
    <property type="nucleotide sequence ID" value="NZ_CP012750.1"/>
</dbReference>
<dbReference type="Proteomes" id="UP000320717">
    <property type="component" value="Chromosome"/>
</dbReference>
<dbReference type="Gene3D" id="3.30.980.10">
    <property type="entry name" value="Threonyl-trna Synthetase, Chain A, domain 2"/>
    <property type="match status" value="1"/>
</dbReference>
<organism evidence="4 6">
    <name type="scientific">Glutamicibacter halophytocola</name>
    <dbReference type="NCBI Taxonomy" id="1933880"/>
    <lineage>
        <taxon>Bacteria</taxon>
        <taxon>Bacillati</taxon>
        <taxon>Actinomycetota</taxon>
        <taxon>Actinomycetes</taxon>
        <taxon>Micrococcales</taxon>
        <taxon>Micrococcaceae</taxon>
        <taxon>Glutamicibacter</taxon>
    </lineage>
</organism>
<dbReference type="InterPro" id="IPR012947">
    <property type="entry name" value="tRNA_SAD"/>
</dbReference>
<evidence type="ECO:0000313" key="6">
    <source>
        <dbReference type="Proteomes" id="UP001060018"/>
    </source>
</evidence>